<dbReference type="SUPFAM" id="SSF52402">
    <property type="entry name" value="Adenine nucleotide alpha hydrolases-like"/>
    <property type="match status" value="1"/>
</dbReference>
<evidence type="ECO:0000256" key="1">
    <source>
        <dbReference type="SAM" id="MobiDB-lite"/>
    </source>
</evidence>
<dbReference type="Proteomes" id="UP001596368">
    <property type="component" value="Unassembled WGS sequence"/>
</dbReference>
<comment type="caution">
    <text evidence="3">The sequence shown here is derived from an EMBL/GenBank/DDBJ whole genome shotgun (WGS) entry which is preliminary data.</text>
</comment>
<dbReference type="EMBL" id="JBHSZG010000002">
    <property type="protein sequence ID" value="MFC7137636.1"/>
    <property type="molecule type" value="Genomic_DNA"/>
</dbReference>
<evidence type="ECO:0000259" key="2">
    <source>
        <dbReference type="Pfam" id="PF00582"/>
    </source>
</evidence>
<feature type="region of interest" description="Disordered" evidence="1">
    <location>
        <begin position="127"/>
        <end position="156"/>
    </location>
</feature>
<sequence>MRAFSHLAVPVANADDAVATVDALGPHLRHVDRITLVHVIEKGGGVVDKAPMAKRRADAEAFLAVAAARIDGTVPTGTRIAFGTDVAETIVKTAIDVGATAVAFHPRGGSRLLRLLTGDTATRLVSDPDLPIVSLPPTDDGTGPDPSPAGRREVDS</sequence>
<gene>
    <name evidence="3" type="ORF">ACFQRB_16630</name>
</gene>
<proteinExistence type="predicted"/>
<feature type="domain" description="UspA" evidence="2">
    <location>
        <begin position="7"/>
        <end position="131"/>
    </location>
</feature>
<dbReference type="AlphaFoldDB" id="A0ABD5XVY4"/>
<dbReference type="RefSeq" id="WP_284014850.1">
    <property type="nucleotide sequence ID" value="NZ_CP126157.1"/>
</dbReference>
<dbReference type="GeneID" id="81123413"/>
<keyword evidence="4" id="KW-1185">Reference proteome</keyword>
<name>A0ABD5XVY4_9EURY</name>
<accession>A0ABD5XVY4</accession>
<evidence type="ECO:0000313" key="4">
    <source>
        <dbReference type="Proteomes" id="UP001596368"/>
    </source>
</evidence>
<reference evidence="3 4" key="1">
    <citation type="journal article" date="2019" name="Int. J. Syst. Evol. Microbiol.">
        <title>The Global Catalogue of Microorganisms (GCM) 10K type strain sequencing project: providing services to taxonomists for standard genome sequencing and annotation.</title>
        <authorList>
            <consortium name="The Broad Institute Genomics Platform"/>
            <consortium name="The Broad Institute Genome Sequencing Center for Infectious Disease"/>
            <person name="Wu L."/>
            <person name="Ma J."/>
        </authorList>
    </citation>
    <scope>NUCLEOTIDE SEQUENCE [LARGE SCALE GENOMIC DNA]</scope>
    <source>
        <strain evidence="3 4">DT92</strain>
    </source>
</reference>
<dbReference type="Pfam" id="PF00582">
    <property type="entry name" value="Usp"/>
    <property type="match status" value="1"/>
</dbReference>
<dbReference type="InterPro" id="IPR014729">
    <property type="entry name" value="Rossmann-like_a/b/a_fold"/>
</dbReference>
<dbReference type="InterPro" id="IPR006016">
    <property type="entry name" value="UspA"/>
</dbReference>
<evidence type="ECO:0000313" key="3">
    <source>
        <dbReference type="EMBL" id="MFC7137636.1"/>
    </source>
</evidence>
<organism evidence="3 4">
    <name type="scientific">Halobaculum litoreum</name>
    <dbReference type="NCBI Taxonomy" id="3031998"/>
    <lineage>
        <taxon>Archaea</taxon>
        <taxon>Methanobacteriati</taxon>
        <taxon>Methanobacteriota</taxon>
        <taxon>Stenosarchaea group</taxon>
        <taxon>Halobacteria</taxon>
        <taxon>Halobacteriales</taxon>
        <taxon>Haloferacaceae</taxon>
        <taxon>Halobaculum</taxon>
    </lineage>
</organism>
<dbReference type="Gene3D" id="3.40.50.620">
    <property type="entry name" value="HUPs"/>
    <property type="match status" value="1"/>
</dbReference>
<protein>
    <submittedName>
        <fullName evidence="3">Universal stress protein</fullName>
    </submittedName>
</protein>